<reference evidence="2 3" key="1">
    <citation type="submission" date="2016-10" db="EMBL/GenBank/DDBJ databases">
        <authorList>
            <person name="de Groot N.N."/>
        </authorList>
    </citation>
    <scope>NUCLEOTIDE SEQUENCE [LARGE SCALE GENOMIC DNA]</scope>
    <source>
        <strain evidence="2 3">DSM 6793</strain>
    </source>
</reference>
<name>A0A1I1IGC2_9BACT</name>
<dbReference type="AlphaFoldDB" id="A0A1I1IGC2"/>
<dbReference type="EMBL" id="FOLE01000004">
    <property type="protein sequence ID" value="SFC32240.1"/>
    <property type="molecule type" value="Genomic_DNA"/>
</dbReference>
<gene>
    <name evidence="2" type="ORF">SAMN05421780_104251</name>
</gene>
<protein>
    <submittedName>
        <fullName evidence="2">Uncharacterized protein</fullName>
    </submittedName>
</protein>
<dbReference type="Proteomes" id="UP000199514">
    <property type="component" value="Unassembled WGS sequence"/>
</dbReference>
<dbReference type="STRING" id="927664.SAMN05421780_104251"/>
<evidence type="ECO:0000313" key="3">
    <source>
        <dbReference type="Proteomes" id="UP000199514"/>
    </source>
</evidence>
<feature type="chain" id="PRO_5011463884" evidence="1">
    <location>
        <begin position="22"/>
        <end position="532"/>
    </location>
</feature>
<organism evidence="2 3">
    <name type="scientific">Flexibacter flexilis DSM 6793</name>
    <dbReference type="NCBI Taxonomy" id="927664"/>
    <lineage>
        <taxon>Bacteria</taxon>
        <taxon>Pseudomonadati</taxon>
        <taxon>Bacteroidota</taxon>
        <taxon>Cytophagia</taxon>
        <taxon>Cytophagales</taxon>
        <taxon>Flexibacteraceae</taxon>
        <taxon>Flexibacter</taxon>
    </lineage>
</organism>
<evidence type="ECO:0000256" key="1">
    <source>
        <dbReference type="SAM" id="SignalP"/>
    </source>
</evidence>
<sequence length="532" mass="60850">MFKLLLRSLLLIWLASPLLFAQKLEKQQSFTLKTPFTEPDNSRKILPLSDPNTFVALSKVIHNQSNYGATYSLERWDTELQKQWATDWTISENEEPLELFENKAQAQIYLFSLLHQPKQRKASVKVYAYGAANGTLQKSMVLDSVIVGAWKDTAAKATVKETLLDHIAAFARPRFMPQHDYRYTFAASPDGAKLLFYLYDYSLSKLHVRYAVFNTKNLEKQSVGLVGLDEMHVNFGVYLNNKGELFMPTTQPNTGAVVMWRYQPATHDFSKIGLPFSQYSRDDLKLQILSDNICSVYGMLRNDSEKMVGLFAVNFDFGKMTYDKSEYIELNDEFRAYVDSLRNTMGQMYKHNEDWRNFEITHLLPTPQGGRLVLLEKREPFESNYKYAGLQARKAPKEIKEETKISLRCESVWAVNFDANNKPLWQQYLPKFQSNTASDGLQTISFVPHIQGDKLKLLYATAKVQGAPLLLLKIQQLDLATGQNSSVISMPNDSKMTLVRPFAFFLPNGKLIAVGRTGMLSNQSNIYRYTAE</sequence>
<feature type="signal peptide" evidence="1">
    <location>
        <begin position="1"/>
        <end position="21"/>
    </location>
</feature>
<proteinExistence type="predicted"/>
<keyword evidence="3" id="KW-1185">Reference proteome</keyword>
<evidence type="ECO:0000313" key="2">
    <source>
        <dbReference type="EMBL" id="SFC32240.1"/>
    </source>
</evidence>
<keyword evidence="1" id="KW-0732">Signal</keyword>
<dbReference type="RefSeq" id="WP_091511119.1">
    <property type="nucleotide sequence ID" value="NZ_FOLE01000004.1"/>
</dbReference>
<accession>A0A1I1IGC2</accession>
<dbReference type="OrthoDB" id="910131at2"/>